<keyword evidence="3" id="KW-1185">Reference proteome</keyword>
<feature type="compositionally biased region" description="Basic residues" evidence="1">
    <location>
        <begin position="102"/>
        <end position="115"/>
    </location>
</feature>
<feature type="region of interest" description="Disordered" evidence="1">
    <location>
        <begin position="25"/>
        <end position="46"/>
    </location>
</feature>
<sequence length="157" mass="17356">MVLFIVIVAGFIGAYLIYRATPSVDGKKAAPRKPRHSAPPRLMTPLLPAPSVSSDSGFFKPLPSPFSVVVFEVNSAKNRVRIAAQKARQGARSKFKTKWAAHVNKAHRRRGRKVASPHPTRPASRTWRTGQKSTRLLPTTTRCFRASIPTCSLESVR</sequence>
<reference evidence="2" key="1">
    <citation type="submission" date="2023-03" db="EMBL/GenBank/DDBJ databases">
        <title>Massive genome expansion in bonnet fungi (Mycena s.s.) driven by repeated elements and novel gene families across ecological guilds.</title>
        <authorList>
            <consortium name="Lawrence Berkeley National Laboratory"/>
            <person name="Harder C.B."/>
            <person name="Miyauchi S."/>
            <person name="Viragh M."/>
            <person name="Kuo A."/>
            <person name="Thoen E."/>
            <person name="Andreopoulos B."/>
            <person name="Lu D."/>
            <person name="Skrede I."/>
            <person name="Drula E."/>
            <person name="Henrissat B."/>
            <person name="Morin E."/>
            <person name="Kohler A."/>
            <person name="Barry K."/>
            <person name="LaButti K."/>
            <person name="Morin E."/>
            <person name="Salamov A."/>
            <person name="Lipzen A."/>
            <person name="Mereny Z."/>
            <person name="Hegedus B."/>
            <person name="Baldrian P."/>
            <person name="Stursova M."/>
            <person name="Weitz H."/>
            <person name="Taylor A."/>
            <person name="Grigoriev I.V."/>
            <person name="Nagy L.G."/>
            <person name="Martin F."/>
            <person name="Kauserud H."/>
        </authorList>
    </citation>
    <scope>NUCLEOTIDE SEQUENCE</scope>
    <source>
        <strain evidence="2">CBHHK067</strain>
    </source>
</reference>
<evidence type="ECO:0000313" key="3">
    <source>
        <dbReference type="Proteomes" id="UP001221757"/>
    </source>
</evidence>
<accession>A0AAD7GSR1</accession>
<protein>
    <submittedName>
        <fullName evidence="2">Uncharacterized protein</fullName>
    </submittedName>
</protein>
<evidence type="ECO:0000313" key="2">
    <source>
        <dbReference type="EMBL" id="KAJ7704477.1"/>
    </source>
</evidence>
<organism evidence="2 3">
    <name type="scientific">Mycena rosella</name>
    <name type="common">Pink bonnet</name>
    <name type="synonym">Agaricus rosellus</name>
    <dbReference type="NCBI Taxonomy" id="1033263"/>
    <lineage>
        <taxon>Eukaryota</taxon>
        <taxon>Fungi</taxon>
        <taxon>Dikarya</taxon>
        <taxon>Basidiomycota</taxon>
        <taxon>Agaricomycotina</taxon>
        <taxon>Agaricomycetes</taxon>
        <taxon>Agaricomycetidae</taxon>
        <taxon>Agaricales</taxon>
        <taxon>Marasmiineae</taxon>
        <taxon>Mycenaceae</taxon>
        <taxon>Mycena</taxon>
    </lineage>
</organism>
<dbReference type="EMBL" id="JARKIE010000010">
    <property type="protein sequence ID" value="KAJ7704477.1"/>
    <property type="molecule type" value="Genomic_DNA"/>
</dbReference>
<feature type="region of interest" description="Disordered" evidence="1">
    <location>
        <begin position="102"/>
        <end position="130"/>
    </location>
</feature>
<proteinExistence type="predicted"/>
<name>A0AAD7GSR1_MYCRO</name>
<gene>
    <name evidence="2" type="ORF">B0H17DRAFT_12155</name>
</gene>
<comment type="caution">
    <text evidence="2">The sequence shown here is derived from an EMBL/GenBank/DDBJ whole genome shotgun (WGS) entry which is preliminary data.</text>
</comment>
<feature type="compositionally biased region" description="Basic residues" evidence="1">
    <location>
        <begin position="29"/>
        <end position="38"/>
    </location>
</feature>
<dbReference type="AlphaFoldDB" id="A0AAD7GSR1"/>
<evidence type="ECO:0000256" key="1">
    <source>
        <dbReference type="SAM" id="MobiDB-lite"/>
    </source>
</evidence>
<dbReference type="Proteomes" id="UP001221757">
    <property type="component" value="Unassembled WGS sequence"/>
</dbReference>